<keyword evidence="2" id="KW-1185">Reference proteome</keyword>
<sequence>MKKFYPLLLGSLLLLGACKFPNSIKSSEPNDSLQTRIDSAEISNDISEAPADKAVYSKIIKIDYQENQSILNILPLLPDSSMASWGWKKEEREGMVRSLATSNQFTDTTENYNTIRKVTPHYFETQVVDGVWTASLYKVSENHYIVITNDMVGDGSDVNAFEVKGKQITALSMDHLIGADPGNLLLKNSNEACKSLLDDYGMFTYDFSDPNLISISSSYFTKKANAECFNGNEITFKFNPKIKRFDLVKTSWGKP</sequence>
<accession>A0A4R6SRC5</accession>
<proteinExistence type="predicted"/>
<dbReference type="AlphaFoldDB" id="A0A4R6SRC5"/>
<dbReference type="OrthoDB" id="766451at2"/>
<gene>
    <name evidence="1" type="ORF">ATK78_4571</name>
</gene>
<evidence type="ECO:0008006" key="3">
    <source>
        <dbReference type="Google" id="ProtNLM"/>
    </source>
</evidence>
<dbReference type="PROSITE" id="PS51257">
    <property type="entry name" value="PROKAR_LIPOPROTEIN"/>
    <property type="match status" value="1"/>
</dbReference>
<name>A0A4R6SRC5_9SPHI</name>
<protein>
    <recommendedName>
        <fullName evidence="3">Lipoprotein</fullName>
    </recommendedName>
</protein>
<dbReference type="RefSeq" id="WP_133578357.1">
    <property type="nucleotide sequence ID" value="NZ_SNYC01000010.1"/>
</dbReference>
<reference evidence="1 2" key="1">
    <citation type="submission" date="2019-03" db="EMBL/GenBank/DDBJ databases">
        <title>Genomic Encyclopedia of Archaeal and Bacterial Type Strains, Phase II (KMG-II): from individual species to whole genera.</title>
        <authorList>
            <person name="Goeker M."/>
        </authorList>
    </citation>
    <scope>NUCLEOTIDE SEQUENCE [LARGE SCALE GENOMIC DNA]</scope>
    <source>
        <strain evidence="1 2">DSM 19035</strain>
    </source>
</reference>
<evidence type="ECO:0000313" key="2">
    <source>
        <dbReference type="Proteomes" id="UP000295620"/>
    </source>
</evidence>
<comment type="caution">
    <text evidence="1">The sequence shown here is derived from an EMBL/GenBank/DDBJ whole genome shotgun (WGS) entry which is preliminary data.</text>
</comment>
<dbReference type="EMBL" id="SNYC01000010">
    <property type="protein sequence ID" value="TDQ06190.1"/>
    <property type="molecule type" value="Genomic_DNA"/>
</dbReference>
<organism evidence="1 2">
    <name type="scientific">Pedobacter metabolipauper</name>
    <dbReference type="NCBI Taxonomy" id="425513"/>
    <lineage>
        <taxon>Bacteria</taxon>
        <taxon>Pseudomonadati</taxon>
        <taxon>Bacteroidota</taxon>
        <taxon>Sphingobacteriia</taxon>
        <taxon>Sphingobacteriales</taxon>
        <taxon>Sphingobacteriaceae</taxon>
        <taxon>Pedobacter</taxon>
    </lineage>
</organism>
<dbReference type="Proteomes" id="UP000295620">
    <property type="component" value="Unassembled WGS sequence"/>
</dbReference>
<evidence type="ECO:0000313" key="1">
    <source>
        <dbReference type="EMBL" id="TDQ06190.1"/>
    </source>
</evidence>